<dbReference type="AlphaFoldDB" id="A0A076MSI4"/>
<accession>A0A076MSI4</accession>
<gene>
    <name evidence="3" type="primary">nrdB</name>
    <name evidence="3" type="ORF">AMETH_1834</name>
</gene>
<dbReference type="NCBIfam" id="NF006199">
    <property type="entry name" value="PRK08326.1-2"/>
    <property type="match status" value="1"/>
</dbReference>
<evidence type="ECO:0000313" key="3">
    <source>
        <dbReference type="EMBL" id="AIJ21926.1"/>
    </source>
</evidence>
<reference evidence="3 4" key="1">
    <citation type="submission" date="2014-07" db="EMBL/GenBank/DDBJ databases">
        <title>Whole Genome Sequence of the Amycolatopsis methanolica 239.</title>
        <authorList>
            <person name="Tang B."/>
        </authorList>
    </citation>
    <scope>NUCLEOTIDE SEQUENCE [LARGE SCALE GENOMIC DNA]</scope>
    <source>
        <strain evidence="3 4">239</strain>
    </source>
</reference>
<organism evidence="3 4">
    <name type="scientific">Amycolatopsis methanolica 239</name>
    <dbReference type="NCBI Taxonomy" id="1068978"/>
    <lineage>
        <taxon>Bacteria</taxon>
        <taxon>Bacillati</taxon>
        <taxon>Actinomycetota</taxon>
        <taxon>Actinomycetes</taxon>
        <taxon>Pseudonocardiales</taxon>
        <taxon>Pseudonocardiaceae</taxon>
        <taxon>Amycolatopsis</taxon>
        <taxon>Amycolatopsis methanolica group</taxon>
    </lineage>
</organism>
<feature type="region of interest" description="Disordered" evidence="2">
    <location>
        <begin position="1"/>
        <end position="33"/>
    </location>
</feature>
<dbReference type="eggNOG" id="COG0208">
    <property type="taxonomic scope" value="Bacteria"/>
</dbReference>
<keyword evidence="4" id="KW-1185">Reference proteome</keyword>
<proteinExistence type="predicted"/>
<dbReference type="PATRIC" id="fig|1068978.7.peg.1944"/>
<evidence type="ECO:0000256" key="1">
    <source>
        <dbReference type="ARBA" id="ARBA00001962"/>
    </source>
</evidence>
<dbReference type="SUPFAM" id="SSF47240">
    <property type="entry name" value="Ferritin-like"/>
    <property type="match status" value="1"/>
</dbReference>
<dbReference type="GO" id="GO:0016491">
    <property type="term" value="F:oxidoreductase activity"/>
    <property type="evidence" value="ECO:0007669"/>
    <property type="project" value="InterPro"/>
</dbReference>
<dbReference type="InterPro" id="IPR009078">
    <property type="entry name" value="Ferritin-like_SF"/>
</dbReference>
<dbReference type="EMBL" id="CP009110">
    <property type="protein sequence ID" value="AIJ21926.1"/>
    <property type="molecule type" value="Genomic_DNA"/>
</dbReference>
<sequence length="370" mass="41145">MIRKLARAGQPWPARTIPAPDRPGDPCGAGSRTPGVVMSVTRDIEPGHHHELGGVTDTGRRPDTVPRKLFRDGNANFWNPDDVDLTQDEADFAALTPEERRLTCVLIASLMAAGESVLQDLQPLVAAIATEGRPHDDAYLTQLVFEEAKHAQALRAWFGALGMGDDLPRFIASRDRHRRILLEELSWTLYTLADDHSPAAQIRASVAHNHLVEGFFVLTCYTAWARICRNRGIFTGLQRIIGHIATDERRHVAWGTFTCRRHVAADDTNWAIVTERTQELLPLATDVLGEMLAPFGPGAPFEISTQELVGSALYEVGRRLGSIARARGRRVEEVDRDHAPMRLEHEIAAYTADPVGRDIRRTVVPIRHQL</sequence>
<dbReference type="Gene3D" id="1.10.620.20">
    <property type="entry name" value="Ribonucleotide Reductase, subunit A"/>
    <property type="match status" value="1"/>
</dbReference>
<protein>
    <submittedName>
        <fullName evidence="3">Ribonucleotide-diphosphate reductase subunit beta</fullName>
    </submittedName>
</protein>
<evidence type="ECO:0000256" key="2">
    <source>
        <dbReference type="SAM" id="MobiDB-lite"/>
    </source>
</evidence>
<name>A0A076MSI4_AMYME</name>
<dbReference type="STRING" id="1068978.AMETH_1834"/>
<dbReference type="HOGENOM" id="CLU_072736_0_0_11"/>
<dbReference type="GO" id="GO:0009263">
    <property type="term" value="P:deoxyribonucleotide biosynthetic process"/>
    <property type="evidence" value="ECO:0007669"/>
    <property type="project" value="InterPro"/>
</dbReference>
<evidence type="ECO:0000313" key="4">
    <source>
        <dbReference type="Proteomes" id="UP000062973"/>
    </source>
</evidence>
<dbReference type="Pfam" id="PF00268">
    <property type="entry name" value="Ribonuc_red_sm"/>
    <property type="match status" value="1"/>
</dbReference>
<dbReference type="InterPro" id="IPR000358">
    <property type="entry name" value="RNR_small_fam"/>
</dbReference>
<dbReference type="KEGG" id="amq:AMETH_1834"/>
<dbReference type="Proteomes" id="UP000062973">
    <property type="component" value="Chromosome"/>
</dbReference>
<dbReference type="InterPro" id="IPR012348">
    <property type="entry name" value="RNR-like"/>
</dbReference>
<comment type="cofactor">
    <cofactor evidence="1">
        <name>Fe cation</name>
        <dbReference type="ChEBI" id="CHEBI:24875"/>
    </cofactor>
</comment>